<accession>A0A392Q661</accession>
<dbReference type="InterPro" id="IPR052929">
    <property type="entry name" value="RNase_H-like_EbsB-rel"/>
</dbReference>
<dbReference type="InterPro" id="IPR012337">
    <property type="entry name" value="RNaseH-like_sf"/>
</dbReference>
<reference evidence="2 3" key="1">
    <citation type="journal article" date="2018" name="Front. Plant Sci.">
        <title>Red Clover (Trifolium pratense) and Zigzag Clover (T. medium) - A Picture of Genomic Similarities and Differences.</title>
        <authorList>
            <person name="Dluhosova J."/>
            <person name="Istvanek J."/>
            <person name="Nedelnik J."/>
            <person name="Repkova J."/>
        </authorList>
    </citation>
    <scope>NUCLEOTIDE SEQUENCE [LARGE SCALE GENOMIC DNA]</scope>
    <source>
        <strain evidence="3">cv. 10/8</strain>
        <tissue evidence="2">Leaf</tissue>
    </source>
</reference>
<organism evidence="2 3">
    <name type="scientific">Trifolium medium</name>
    <dbReference type="NCBI Taxonomy" id="97028"/>
    <lineage>
        <taxon>Eukaryota</taxon>
        <taxon>Viridiplantae</taxon>
        <taxon>Streptophyta</taxon>
        <taxon>Embryophyta</taxon>
        <taxon>Tracheophyta</taxon>
        <taxon>Spermatophyta</taxon>
        <taxon>Magnoliopsida</taxon>
        <taxon>eudicotyledons</taxon>
        <taxon>Gunneridae</taxon>
        <taxon>Pentapetalae</taxon>
        <taxon>rosids</taxon>
        <taxon>fabids</taxon>
        <taxon>Fabales</taxon>
        <taxon>Fabaceae</taxon>
        <taxon>Papilionoideae</taxon>
        <taxon>50 kb inversion clade</taxon>
        <taxon>NPAAA clade</taxon>
        <taxon>Hologalegina</taxon>
        <taxon>IRL clade</taxon>
        <taxon>Trifolieae</taxon>
        <taxon>Trifolium</taxon>
    </lineage>
</organism>
<keyword evidence="3" id="KW-1185">Reference proteome</keyword>
<dbReference type="CDD" id="cd06222">
    <property type="entry name" value="RNase_H_like"/>
    <property type="match status" value="1"/>
</dbReference>
<evidence type="ECO:0000313" key="3">
    <source>
        <dbReference type="Proteomes" id="UP000265520"/>
    </source>
</evidence>
<dbReference type="PANTHER" id="PTHR47074:SF48">
    <property type="entry name" value="POLYNUCLEOTIDYL TRANSFERASE, RIBONUCLEASE H-LIKE SUPERFAMILY PROTEIN"/>
    <property type="match status" value="1"/>
</dbReference>
<dbReference type="PANTHER" id="PTHR47074">
    <property type="entry name" value="BNAC02G40300D PROTEIN"/>
    <property type="match status" value="1"/>
</dbReference>
<evidence type="ECO:0000313" key="2">
    <source>
        <dbReference type="EMBL" id="MCI19614.1"/>
    </source>
</evidence>
<dbReference type="InterPro" id="IPR044730">
    <property type="entry name" value="RNase_H-like_dom_plant"/>
</dbReference>
<proteinExistence type="predicted"/>
<dbReference type="GO" id="GO:0003676">
    <property type="term" value="F:nucleic acid binding"/>
    <property type="evidence" value="ECO:0007669"/>
    <property type="project" value="InterPro"/>
</dbReference>
<feature type="non-terminal residue" evidence="2">
    <location>
        <position position="127"/>
    </location>
</feature>
<protein>
    <submittedName>
        <fullName evidence="2">Trypsin/chymotrypsin inhibitor</fullName>
    </submittedName>
</protein>
<dbReference type="Gene3D" id="3.30.420.10">
    <property type="entry name" value="Ribonuclease H-like superfamily/Ribonuclease H"/>
    <property type="match status" value="1"/>
</dbReference>
<feature type="domain" description="RNase H type-1" evidence="1">
    <location>
        <begin position="31"/>
        <end position="119"/>
    </location>
</feature>
<dbReference type="Proteomes" id="UP000265520">
    <property type="component" value="Unassembled WGS sequence"/>
</dbReference>
<dbReference type="SUPFAM" id="SSF53098">
    <property type="entry name" value="Ribonuclease H-like"/>
    <property type="match status" value="1"/>
</dbReference>
<dbReference type="InterPro" id="IPR002156">
    <property type="entry name" value="RNaseH_domain"/>
</dbReference>
<dbReference type="AlphaFoldDB" id="A0A392Q661"/>
<sequence>MNHAEQQQQTLQWQRPAQGWYKCNVDAGFHHESEKTTAGEALALFEAMKEVEQRGLSNVIFETDSTSVREAIHGVHTGVSEFSIIINKIRCMLSLHPDFEVKSIRRQANMVAHTFAKAAVSWSSRYL</sequence>
<dbReference type="InterPro" id="IPR036397">
    <property type="entry name" value="RNaseH_sf"/>
</dbReference>
<name>A0A392Q661_9FABA</name>
<dbReference type="EMBL" id="LXQA010115644">
    <property type="protein sequence ID" value="MCI19614.1"/>
    <property type="molecule type" value="Genomic_DNA"/>
</dbReference>
<dbReference type="GO" id="GO:0004523">
    <property type="term" value="F:RNA-DNA hybrid ribonuclease activity"/>
    <property type="evidence" value="ECO:0007669"/>
    <property type="project" value="InterPro"/>
</dbReference>
<comment type="caution">
    <text evidence="2">The sequence shown here is derived from an EMBL/GenBank/DDBJ whole genome shotgun (WGS) entry which is preliminary data.</text>
</comment>
<evidence type="ECO:0000259" key="1">
    <source>
        <dbReference type="Pfam" id="PF13456"/>
    </source>
</evidence>
<dbReference type="Pfam" id="PF13456">
    <property type="entry name" value="RVT_3"/>
    <property type="match status" value="1"/>
</dbReference>